<dbReference type="SUPFAM" id="SSF53850">
    <property type="entry name" value="Periplasmic binding protein-like II"/>
    <property type="match status" value="1"/>
</dbReference>
<proteinExistence type="predicted"/>
<dbReference type="EMBL" id="QQOH01000003">
    <property type="protein sequence ID" value="RDE19572.1"/>
    <property type="molecule type" value="Genomic_DNA"/>
</dbReference>
<dbReference type="InterPro" id="IPR052738">
    <property type="entry name" value="ABC-Tungstate_binding"/>
</dbReference>
<evidence type="ECO:0000259" key="2">
    <source>
        <dbReference type="Pfam" id="PF12849"/>
    </source>
</evidence>
<feature type="chain" id="PRO_5016819733" evidence="1">
    <location>
        <begin position="28"/>
        <end position="277"/>
    </location>
</feature>
<dbReference type="Proteomes" id="UP000253769">
    <property type="component" value="Unassembled WGS sequence"/>
</dbReference>
<reference evidence="3 4" key="1">
    <citation type="submission" date="2018-07" db="EMBL/GenBank/DDBJ databases">
        <title>Motiliproteus coralliicola sp. nov., a bacterium isolated from Coral.</title>
        <authorList>
            <person name="Wang G."/>
        </authorList>
    </citation>
    <scope>NUCLEOTIDE SEQUENCE [LARGE SCALE GENOMIC DNA]</scope>
    <source>
        <strain evidence="3 4">C34</strain>
    </source>
</reference>
<dbReference type="OrthoDB" id="186379at2"/>
<dbReference type="RefSeq" id="WP_114695918.1">
    <property type="nucleotide sequence ID" value="NZ_QQOH01000003.1"/>
</dbReference>
<feature type="domain" description="PBP" evidence="2">
    <location>
        <begin position="26"/>
        <end position="249"/>
    </location>
</feature>
<feature type="signal peptide" evidence="1">
    <location>
        <begin position="1"/>
        <end position="27"/>
    </location>
</feature>
<protein>
    <submittedName>
        <fullName evidence="3">Tungsten ABC transporter substrate-binding protein</fullName>
    </submittedName>
</protein>
<dbReference type="Pfam" id="PF12849">
    <property type="entry name" value="PBP_like_2"/>
    <property type="match status" value="1"/>
</dbReference>
<keyword evidence="1" id="KW-0732">Signal</keyword>
<evidence type="ECO:0000313" key="4">
    <source>
        <dbReference type="Proteomes" id="UP000253769"/>
    </source>
</evidence>
<gene>
    <name evidence="3" type="ORF">DV711_11840</name>
</gene>
<sequence>MPTPLSRKLASLISLCLLALGSTSLQAETLKLATTTSTYNSGLLDSILPQFEQATGTEVHVIAVGTGAALRMGRDGDADVLLVHAPAAEQRFIGEGHGIDRTGVMYNDFVIVGPSSDPASIAGQSDVASALQRIAEAGALFVSRGDDSGTHKKEKSLWQQAQISPSGDWYREAGQGMGKVLQIADEVGGYTLTDRGTWLAYQGKLQLNLLLEGDQRLFNPYSVMKINPQRYADLNHQGAEAFRQWLVSEQTQQQIADFRINGEPLFVPSAVTPVASQ</sequence>
<organism evidence="3 4">
    <name type="scientific">Motiliproteus coralliicola</name>
    <dbReference type="NCBI Taxonomy" id="2283196"/>
    <lineage>
        <taxon>Bacteria</taxon>
        <taxon>Pseudomonadati</taxon>
        <taxon>Pseudomonadota</taxon>
        <taxon>Gammaproteobacteria</taxon>
        <taxon>Oceanospirillales</taxon>
        <taxon>Oceanospirillaceae</taxon>
        <taxon>Motiliproteus</taxon>
    </lineage>
</organism>
<evidence type="ECO:0000313" key="3">
    <source>
        <dbReference type="EMBL" id="RDE19572.1"/>
    </source>
</evidence>
<dbReference type="PANTHER" id="PTHR37945:SF1">
    <property type="entry name" value="EXTRACELLULAR TUNGSTATE BINDING PROTEIN"/>
    <property type="match status" value="1"/>
</dbReference>
<dbReference type="InterPro" id="IPR024370">
    <property type="entry name" value="PBP_domain"/>
</dbReference>
<dbReference type="Gene3D" id="3.40.190.10">
    <property type="entry name" value="Periplasmic binding protein-like II"/>
    <property type="match status" value="2"/>
</dbReference>
<dbReference type="AlphaFoldDB" id="A0A369WCV6"/>
<evidence type="ECO:0000256" key="1">
    <source>
        <dbReference type="SAM" id="SignalP"/>
    </source>
</evidence>
<keyword evidence="4" id="KW-1185">Reference proteome</keyword>
<accession>A0A369WCV6</accession>
<dbReference type="PANTHER" id="PTHR37945">
    <property type="entry name" value="EXTRACELLULAR TUNGSTATE BINDING PROTEIN"/>
    <property type="match status" value="1"/>
</dbReference>
<comment type="caution">
    <text evidence="3">The sequence shown here is derived from an EMBL/GenBank/DDBJ whole genome shotgun (WGS) entry which is preliminary data.</text>
</comment>
<name>A0A369WCV6_9GAMM</name>